<proteinExistence type="predicted"/>
<dbReference type="EMBL" id="BAABJQ010000005">
    <property type="protein sequence ID" value="GAA5183408.1"/>
    <property type="molecule type" value="Genomic_DNA"/>
</dbReference>
<accession>A0ABP9RQ52</accession>
<feature type="domain" description="ATPase BadF/BadG/BcrA/BcrD type" evidence="1">
    <location>
        <begin position="23"/>
        <end position="319"/>
    </location>
</feature>
<reference evidence="3" key="1">
    <citation type="journal article" date="2019" name="Int. J. Syst. Evol. Microbiol.">
        <title>The Global Catalogue of Microorganisms (GCM) 10K type strain sequencing project: providing services to taxonomists for standard genome sequencing and annotation.</title>
        <authorList>
            <consortium name="The Broad Institute Genomics Platform"/>
            <consortium name="The Broad Institute Genome Sequencing Center for Infectious Disease"/>
            <person name="Wu L."/>
            <person name="Ma J."/>
        </authorList>
    </citation>
    <scope>NUCLEOTIDE SEQUENCE [LARGE SCALE GENOMIC DNA]</scope>
    <source>
        <strain evidence="3">JCM 18304</strain>
    </source>
</reference>
<comment type="caution">
    <text evidence="2">The sequence shown here is derived from an EMBL/GenBank/DDBJ whole genome shotgun (WGS) entry which is preliminary data.</text>
</comment>
<dbReference type="Pfam" id="PF01869">
    <property type="entry name" value="BcrAD_BadFG"/>
    <property type="match status" value="1"/>
</dbReference>
<dbReference type="Gene3D" id="3.30.420.40">
    <property type="match status" value="2"/>
</dbReference>
<sequence>MSEPHGTAPANGDPPLGPLYIAIDGGNSKTDVLVGSARGELLGLVHGPSSQPQEFGVPAAIARLDSLVRRALEEAGLPPGTVLARVDAYLAGADLPVEVDTLLKAIGETGWAREYRVDNDLFALLRSGTVDADAVVVTCGAGINCLGRRADGRVARFPALGEITGDWGGGHHLAALALWHAARGEDGRGPRTALSPAVAAHFERASVEDVGAAIHLGELDRARINELSPVLFSVADAGDPVAREVVARQAEEVVALATVAARRLDLLDRPHTVVLGGGVLAARHSLLHDAVIEGIAALAPLARFVVPGDPPVTGAALLAMDALAPLDPGGEAALREAVRTAAASG</sequence>
<dbReference type="InterPro" id="IPR043129">
    <property type="entry name" value="ATPase_NBD"/>
</dbReference>
<dbReference type="PANTHER" id="PTHR43190:SF3">
    <property type="entry name" value="N-ACETYL-D-GLUCOSAMINE KINASE"/>
    <property type="match status" value="1"/>
</dbReference>
<dbReference type="PANTHER" id="PTHR43190">
    <property type="entry name" value="N-ACETYL-D-GLUCOSAMINE KINASE"/>
    <property type="match status" value="1"/>
</dbReference>
<dbReference type="RefSeq" id="WP_345628687.1">
    <property type="nucleotide sequence ID" value="NZ_BAABJQ010000005.1"/>
</dbReference>
<name>A0ABP9RQ52_9ACTN</name>
<dbReference type="InterPro" id="IPR052519">
    <property type="entry name" value="Euk-type_GlcNAc_Kinase"/>
</dbReference>
<dbReference type="Proteomes" id="UP001501570">
    <property type="component" value="Unassembled WGS sequence"/>
</dbReference>
<protein>
    <submittedName>
        <fullName evidence="2">BadF/BadG/BcrA/BcrD ATPase family protein</fullName>
    </submittedName>
</protein>
<keyword evidence="3" id="KW-1185">Reference proteome</keyword>
<organism evidence="2 3">
    <name type="scientific">Rugosimonospora acidiphila</name>
    <dbReference type="NCBI Taxonomy" id="556531"/>
    <lineage>
        <taxon>Bacteria</taxon>
        <taxon>Bacillati</taxon>
        <taxon>Actinomycetota</taxon>
        <taxon>Actinomycetes</taxon>
        <taxon>Micromonosporales</taxon>
        <taxon>Micromonosporaceae</taxon>
        <taxon>Rugosimonospora</taxon>
    </lineage>
</organism>
<gene>
    <name evidence="2" type="ORF">GCM10023322_22620</name>
</gene>
<evidence type="ECO:0000313" key="3">
    <source>
        <dbReference type="Proteomes" id="UP001501570"/>
    </source>
</evidence>
<evidence type="ECO:0000313" key="2">
    <source>
        <dbReference type="EMBL" id="GAA5183408.1"/>
    </source>
</evidence>
<dbReference type="InterPro" id="IPR002731">
    <property type="entry name" value="ATPase_BadF"/>
</dbReference>
<dbReference type="SUPFAM" id="SSF53067">
    <property type="entry name" value="Actin-like ATPase domain"/>
    <property type="match status" value="2"/>
</dbReference>
<evidence type="ECO:0000259" key="1">
    <source>
        <dbReference type="Pfam" id="PF01869"/>
    </source>
</evidence>